<evidence type="ECO:0000256" key="1">
    <source>
        <dbReference type="ARBA" id="ARBA00022723"/>
    </source>
</evidence>
<dbReference type="InterPro" id="IPR026095">
    <property type="entry name" value="Myb/SANT-like_DNA-bd_dom_prot"/>
</dbReference>
<evidence type="ECO:0000256" key="5">
    <source>
        <dbReference type="SAM" id="MobiDB-lite"/>
    </source>
</evidence>
<feature type="domain" description="BED-type" evidence="6">
    <location>
        <begin position="37"/>
        <end position="91"/>
    </location>
</feature>
<name>A0A6P4IF23_DROKI</name>
<sequence>MSGIEAASRQNTEFDESTNEIVLKILSREYWLLRRQDSSSTVWQVYRQIVRSDGTKLRDYYFCTGCKRLIKSGDISSLRSHICHVKYLQQRASATVPDLEPKEVGMLTGHQIHWSYKATKMLLELWKNNIKHFRSERSSQYRIFRKIAKEMNHLGLKPSDIKTQMDNMSKRYSQEAERVKVTGRPSKWSHFHDLQKLLSALEESNSSPNGRNSFNEENSSPDMETNGIIKQNEEDDSQNDINIEALPSLETYEEELDQQDLSPKYLHGTKPCKVKRFMAIQEERLALEKENLKSFQTVMKEIVSYNKNLCQVLYDNEYNNT</sequence>
<dbReference type="PANTHER" id="PTHR22666">
    <property type="entry name" value="MYB_SANT-LIKE DNA-BINDING DOMAIN-CONTAINING PROTEIN 1"/>
    <property type="match status" value="1"/>
</dbReference>
<dbReference type="GO" id="GO:0016604">
    <property type="term" value="C:nuclear body"/>
    <property type="evidence" value="ECO:0007669"/>
    <property type="project" value="TreeGrafter"/>
</dbReference>
<dbReference type="GO" id="GO:0045893">
    <property type="term" value="P:positive regulation of DNA-templated transcription"/>
    <property type="evidence" value="ECO:0007669"/>
    <property type="project" value="TreeGrafter"/>
</dbReference>
<dbReference type="PANTHER" id="PTHR22666:SF3">
    <property type="entry name" value="MYB_SANT-LIKE DNA-BINDING DOMAIN-CONTAINING PROTEIN 1"/>
    <property type="match status" value="1"/>
</dbReference>
<protein>
    <submittedName>
        <fullName evidence="8">Uncharacterized protein ssp</fullName>
    </submittedName>
</protein>
<dbReference type="PROSITE" id="PS50808">
    <property type="entry name" value="ZF_BED"/>
    <property type="match status" value="1"/>
</dbReference>
<feature type="compositionally biased region" description="Polar residues" evidence="5">
    <location>
        <begin position="202"/>
        <end position="223"/>
    </location>
</feature>
<keyword evidence="2 4" id="KW-0863">Zinc-finger</keyword>
<reference evidence="8" key="1">
    <citation type="submission" date="2025-08" db="UniProtKB">
        <authorList>
            <consortium name="RefSeq"/>
        </authorList>
    </citation>
    <scope>IDENTIFICATION</scope>
    <source>
        <strain evidence="8">14028-0561.14</strain>
        <tissue evidence="8">Whole fly</tissue>
    </source>
</reference>
<keyword evidence="3" id="KW-0862">Zinc</keyword>
<dbReference type="RefSeq" id="XP_017021148.1">
    <property type="nucleotide sequence ID" value="XM_017165659.3"/>
</dbReference>
<keyword evidence="7" id="KW-1185">Reference proteome</keyword>
<evidence type="ECO:0000313" key="7">
    <source>
        <dbReference type="Proteomes" id="UP001652661"/>
    </source>
</evidence>
<dbReference type="OrthoDB" id="6081971at2759"/>
<evidence type="ECO:0000313" key="8">
    <source>
        <dbReference type="RefSeq" id="XP_017021148.1"/>
    </source>
</evidence>
<dbReference type="Proteomes" id="UP001652661">
    <property type="component" value="Chromosome 3L"/>
</dbReference>
<gene>
    <name evidence="8" type="primary">ssp</name>
</gene>
<dbReference type="Gene3D" id="1.10.10.60">
    <property type="entry name" value="Homeodomain-like"/>
    <property type="match status" value="1"/>
</dbReference>
<evidence type="ECO:0000256" key="3">
    <source>
        <dbReference type="ARBA" id="ARBA00022833"/>
    </source>
</evidence>
<dbReference type="AlphaFoldDB" id="A0A6P4IF23"/>
<keyword evidence="1" id="KW-0479">Metal-binding</keyword>
<organism evidence="7 8">
    <name type="scientific">Drosophila kikkawai</name>
    <name type="common">Fruit fly</name>
    <dbReference type="NCBI Taxonomy" id="30033"/>
    <lineage>
        <taxon>Eukaryota</taxon>
        <taxon>Metazoa</taxon>
        <taxon>Ecdysozoa</taxon>
        <taxon>Arthropoda</taxon>
        <taxon>Hexapoda</taxon>
        <taxon>Insecta</taxon>
        <taxon>Pterygota</taxon>
        <taxon>Neoptera</taxon>
        <taxon>Endopterygota</taxon>
        <taxon>Diptera</taxon>
        <taxon>Brachycera</taxon>
        <taxon>Muscomorpha</taxon>
        <taxon>Ephydroidea</taxon>
        <taxon>Drosophilidae</taxon>
        <taxon>Drosophila</taxon>
        <taxon>Sophophora</taxon>
    </lineage>
</organism>
<dbReference type="InterPro" id="IPR044822">
    <property type="entry name" value="Myb_DNA-bind_4"/>
</dbReference>
<accession>A0A6P4IF23</accession>
<evidence type="ECO:0000256" key="4">
    <source>
        <dbReference type="PROSITE-ProRule" id="PRU00027"/>
    </source>
</evidence>
<feature type="region of interest" description="Disordered" evidence="5">
    <location>
        <begin position="202"/>
        <end position="226"/>
    </location>
</feature>
<dbReference type="InterPro" id="IPR003656">
    <property type="entry name" value="Znf_BED"/>
</dbReference>
<evidence type="ECO:0000259" key="6">
    <source>
        <dbReference type="PROSITE" id="PS50808"/>
    </source>
</evidence>
<dbReference type="Pfam" id="PF13837">
    <property type="entry name" value="Myb_DNA-bind_4"/>
    <property type="match status" value="1"/>
</dbReference>
<dbReference type="GO" id="GO:0008270">
    <property type="term" value="F:zinc ion binding"/>
    <property type="evidence" value="ECO:0007669"/>
    <property type="project" value="UniProtKB-KW"/>
</dbReference>
<dbReference type="GO" id="GO:0003677">
    <property type="term" value="F:DNA binding"/>
    <property type="evidence" value="ECO:0007669"/>
    <property type="project" value="InterPro"/>
</dbReference>
<proteinExistence type="predicted"/>
<evidence type="ECO:0000256" key="2">
    <source>
        <dbReference type="ARBA" id="ARBA00022771"/>
    </source>
</evidence>